<protein>
    <recommendedName>
        <fullName evidence="1">2EXR domain-containing protein</fullName>
    </recommendedName>
</protein>
<dbReference type="OrthoDB" id="3565000at2759"/>
<evidence type="ECO:0000313" key="3">
    <source>
        <dbReference type="Proteomes" id="UP000184330"/>
    </source>
</evidence>
<sequence length="403" mass="45043">MVDHATEPCAQGRGGGCGPDIQSSGQYYHTLQTQATPAAEVTLGHSTETALGYVPAHITFKDPANQASRQTAQLASFVVSMALLREPLTEFQLFPKLSLELRLKIYRIAAYEPRLIELEHTKCDLYGHNGYQVARQSRKAPVLLQLCRESREEGVRFYEKRRFERNRRSLFPAKDEPFPPYIWFNPHADIIFFGRNTCLKTMKQVFFDNHVIPRVARLNTGRSCCDSSPSNILRALHGNTVNNGMLFQTGCKGLVEVFIVVKSNLWSRETFQITDMVGIRPATNTGRTGNEIIAHQEYRSQIDMCKSGNGDLSKWMSGNMPKIEFVSLAPKAVDNDPRGYDGIVVSVSAARGLRNQCVLQIVERDSGCLISVPDKEVEDSAEVGFWGTKRQIEAAKGLIGDRA</sequence>
<dbReference type="PANTHER" id="PTHR35910:SF6">
    <property type="entry name" value="2EXR DOMAIN-CONTAINING PROTEIN"/>
    <property type="match status" value="1"/>
</dbReference>
<dbReference type="Proteomes" id="UP000184330">
    <property type="component" value="Unassembled WGS sequence"/>
</dbReference>
<dbReference type="PANTHER" id="PTHR35910">
    <property type="entry name" value="2EXR DOMAIN-CONTAINING PROTEIN"/>
    <property type="match status" value="1"/>
</dbReference>
<evidence type="ECO:0000313" key="2">
    <source>
        <dbReference type="EMBL" id="CZR55892.1"/>
    </source>
</evidence>
<dbReference type="CDD" id="cd00105">
    <property type="entry name" value="KH-I"/>
    <property type="match status" value="1"/>
</dbReference>
<keyword evidence="3" id="KW-1185">Reference proteome</keyword>
<gene>
    <name evidence="2" type="ORF">PAC_05780</name>
</gene>
<evidence type="ECO:0000259" key="1">
    <source>
        <dbReference type="Pfam" id="PF20150"/>
    </source>
</evidence>
<name>A0A1L7WSY9_9HELO</name>
<dbReference type="Pfam" id="PF20150">
    <property type="entry name" value="2EXR"/>
    <property type="match status" value="1"/>
</dbReference>
<dbReference type="InterPro" id="IPR045518">
    <property type="entry name" value="2EXR"/>
</dbReference>
<accession>A0A1L7WSY9</accession>
<reference evidence="2 3" key="1">
    <citation type="submission" date="2016-03" db="EMBL/GenBank/DDBJ databases">
        <authorList>
            <person name="Ploux O."/>
        </authorList>
    </citation>
    <scope>NUCLEOTIDE SEQUENCE [LARGE SCALE GENOMIC DNA]</scope>
    <source>
        <strain evidence="2 3">UAMH 11012</strain>
    </source>
</reference>
<feature type="domain" description="2EXR" evidence="1">
    <location>
        <begin position="91"/>
        <end position="191"/>
    </location>
</feature>
<proteinExistence type="predicted"/>
<organism evidence="2 3">
    <name type="scientific">Phialocephala subalpina</name>
    <dbReference type="NCBI Taxonomy" id="576137"/>
    <lineage>
        <taxon>Eukaryota</taxon>
        <taxon>Fungi</taxon>
        <taxon>Dikarya</taxon>
        <taxon>Ascomycota</taxon>
        <taxon>Pezizomycotina</taxon>
        <taxon>Leotiomycetes</taxon>
        <taxon>Helotiales</taxon>
        <taxon>Mollisiaceae</taxon>
        <taxon>Phialocephala</taxon>
        <taxon>Phialocephala fortinii species complex</taxon>
    </lineage>
</organism>
<dbReference type="AlphaFoldDB" id="A0A1L7WSY9"/>
<dbReference type="EMBL" id="FJOG01000007">
    <property type="protein sequence ID" value="CZR55892.1"/>
    <property type="molecule type" value="Genomic_DNA"/>
</dbReference>